<dbReference type="Proteomes" id="UP000214646">
    <property type="component" value="Unassembled WGS sequence"/>
</dbReference>
<comment type="caution">
    <text evidence="2">The sequence shown here is derived from an EMBL/GenBank/DDBJ whole genome shotgun (WGS) entry which is preliminary data.</text>
</comment>
<accession>A0A225EA75</accession>
<evidence type="ECO:0000313" key="3">
    <source>
        <dbReference type="Proteomes" id="UP000214646"/>
    </source>
</evidence>
<name>A0A225EA75_9BACT</name>
<organism evidence="2 3">
    <name type="scientific">Fimbriiglobus ruber</name>
    <dbReference type="NCBI Taxonomy" id="1908690"/>
    <lineage>
        <taxon>Bacteria</taxon>
        <taxon>Pseudomonadati</taxon>
        <taxon>Planctomycetota</taxon>
        <taxon>Planctomycetia</taxon>
        <taxon>Gemmatales</taxon>
        <taxon>Gemmataceae</taxon>
        <taxon>Fimbriiglobus</taxon>
    </lineage>
</organism>
<dbReference type="AlphaFoldDB" id="A0A225EA75"/>
<keyword evidence="3" id="KW-1185">Reference proteome</keyword>
<dbReference type="EMBL" id="NIDE01000001">
    <property type="protein sequence ID" value="OWK46936.1"/>
    <property type="molecule type" value="Genomic_DNA"/>
</dbReference>
<evidence type="ECO:0000313" key="2">
    <source>
        <dbReference type="EMBL" id="OWK46936.1"/>
    </source>
</evidence>
<evidence type="ECO:0000256" key="1">
    <source>
        <dbReference type="SAM" id="MobiDB-lite"/>
    </source>
</evidence>
<proteinExistence type="predicted"/>
<gene>
    <name evidence="2" type="ORF">FRUB_00635</name>
</gene>
<protein>
    <submittedName>
        <fullName evidence="2">Uncharacterized protein</fullName>
    </submittedName>
</protein>
<reference evidence="3" key="1">
    <citation type="submission" date="2017-06" db="EMBL/GenBank/DDBJ databases">
        <title>Genome analysis of Fimbriiglobus ruber SP5, the first member of the order Planctomycetales with confirmed chitinolytic capability.</title>
        <authorList>
            <person name="Ravin N.V."/>
            <person name="Rakitin A.L."/>
            <person name="Ivanova A.A."/>
            <person name="Beletsky A.V."/>
            <person name="Kulichevskaya I.S."/>
            <person name="Mardanov A.V."/>
            <person name="Dedysh S.N."/>
        </authorList>
    </citation>
    <scope>NUCLEOTIDE SEQUENCE [LARGE SCALE GENOMIC DNA]</scope>
    <source>
        <strain evidence="3">SP5</strain>
    </source>
</reference>
<feature type="region of interest" description="Disordered" evidence="1">
    <location>
        <begin position="1"/>
        <end position="21"/>
    </location>
</feature>
<sequence length="37" mass="3891">MGDVAGMKTNSAAGVSLDTPAAEWDRNEFLQTLSGYS</sequence>